<sequence>MEEEDGSVTGVVQSSFLNYEKVCLKEIILRANSKMKEKLEHKLSHVIVKYSGKLGHGDSYFDKDYENNFESATIDALKSPEWNNIVHVYFKA</sequence>
<evidence type="ECO:0000313" key="2">
    <source>
        <dbReference type="Proteomes" id="UP001201812"/>
    </source>
</evidence>
<organism evidence="1 2">
    <name type="scientific">Ditylenchus destructor</name>
    <dbReference type="NCBI Taxonomy" id="166010"/>
    <lineage>
        <taxon>Eukaryota</taxon>
        <taxon>Metazoa</taxon>
        <taxon>Ecdysozoa</taxon>
        <taxon>Nematoda</taxon>
        <taxon>Chromadorea</taxon>
        <taxon>Rhabditida</taxon>
        <taxon>Tylenchina</taxon>
        <taxon>Tylenchomorpha</taxon>
        <taxon>Sphaerularioidea</taxon>
        <taxon>Anguinidae</taxon>
        <taxon>Anguininae</taxon>
        <taxon>Ditylenchus</taxon>
    </lineage>
</organism>
<proteinExistence type="predicted"/>
<dbReference type="EMBL" id="JAKKPZ010000305">
    <property type="protein sequence ID" value="KAI1696831.1"/>
    <property type="molecule type" value="Genomic_DNA"/>
</dbReference>
<name>A0AAD4MIV9_9BILA</name>
<keyword evidence="2" id="KW-1185">Reference proteome</keyword>
<protein>
    <submittedName>
        <fullName evidence="1">Uncharacterized protein</fullName>
    </submittedName>
</protein>
<evidence type="ECO:0000313" key="1">
    <source>
        <dbReference type="EMBL" id="KAI1696831.1"/>
    </source>
</evidence>
<gene>
    <name evidence="1" type="ORF">DdX_18850</name>
</gene>
<accession>A0AAD4MIV9</accession>
<dbReference type="Proteomes" id="UP001201812">
    <property type="component" value="Unassembled WGS sequence"/>
</dbReference>
<comment type="caution">
    <text evidence="1">The sequence shown here is derived from an EMBL/GenBank/DDBJ whole genome shotgun (WGS) entry which is preliminary data.</text>
</comment>
<dbReference type="AlphaFoldDB" id="A0AAD4MIV9"/>
<reference evidence="1" key="1">
    <citation type="submission" date="2022-01" db="EMBL/GenBank/DDBJ databases">
        <title>Genome Sequence Resource for Two Populations of Ditylenchus destructor, the Migratory Endoparasitic Phytonematode.</title>
        <authorList>
            <person name="Zhang H."/>
            <person name="Lin R."/>
            <person name="Xie B."/>
        </authorList>
    </citation>
    <scope>NUCLEOTIDE SEQUENCE</scope>
    <source>
        <strain evidence="1">BazhouSP</strain>
    </source>
</reference>